<keyword evidence="2" id="KW-1185">Reference proteome</keyword>
<proteinExistence type="predicted"/>
<dbReference type="RefSeq" id="WP_178120242.1">
    <property type="nucleotide sequence ID" value="NZ_CP070506.1"/>
</dbReference>
<dbReference type="Proteomes" id="UP000663249">
    <property type="component" value="Chromosome"/>
</dbReference>
<dbReference type="EMBL" id="CP070506">
    <property type="protein sequence ID" value="QSB41048.1"/>
    <property type="molecule type" value="Genomic_DNA"/>
</dbReference>
<gene>
    <name evidence="1" type="ORF">JTY93_06630</name>
</gene>
<evidence type="ECO:0000313" key="1">
    <source>
        <dbReference type="EMBL" id="QSB41048.1"/>
    </source>
</evidence>
<reference evidence="1 2" key="1">
    <citation type="submission" date="2021-02" db="EMBL/GenBank/DDBJ databases">
        <title>Genomic and phenotypic characterization of Pseudomonas hygromyciniae, a novel bacterial species discovered from a commercially purchased antibiotic vial.</title>
        <authorList>
            <person name="Turner T.L."/>
            <person name="Mitra S.D."/>
            <person name="Kochan T.J."/>
            <person name="Pincus N.B."/>
            <person name="Lebrun-Corbin M."/>
            <person name="Cheung B."/>
            <person name="Gatesy S.W."/>
            <person name="Afzal T."/>
            <person name="Ozer E.A."/>
            <person name="Hauser A.R."/>
        </authorList>
    </citation>
    <scope>NUCLEOTIDE SEQUENCE [LARGE SCALE GENOMIC DNA]</scope>
    <source>
        <strain evidence="1 2">SDM007</strain>
    </source>
</reference>
<name>A0ABX7K233_9PSED</name>
<protein>
    <submittedName>
        <fullName evidence="1">Uncharacterized protein</fullName>
    </submittedName>
</protein>
<evidence type="ECO:0000313" key="2">
    <source>
        <dbReference type="Proteomes" id="UP000663249"/>
    </source>
</evidence>
<accession>A0ABX7K233</accession>
<sequence>MLDQHDNVIETFSHDDTQAKGIIGMLKQVAELFSNCHAALVGELTGGA</sequence>
<organism evidence="1 2">
    <name type="scientific">Pseudomonas hygromyciniae</name>
    <dbReference type="NCBI Taxonomy" id="2812000"/>
    <lineage>
        <taxon>Bacteria</taxon>
        <taxon>Pseudomonadati</taxon>
        <taxon>Pseudomonadota</taxon>
        <taxon>Gammaproteobacteria</taxon>
        <taxon>Pseudomonadales</taxon>
        <taxon>Pseudomonadaceae</taxon>
        <taxon>Pseudomonas</taxon>
    </lineage>
</organism>